<dbReference type="PANTHER" id="PTHR30024:SF47">
    <property type="entry name" value="TAURINE-BINDING PERIPLASMIC PROTEIN"/>
    <property type="match status" value="1"/>
</dbReference>
<reference evidence="6 7" key="1">
    <citation type="submission" date="2019-11" db="EMBL/GenBank/DDBJ databases">
        <authorList>
            <person name="Dong K."/>
        </authorList>
    </citation>
    <scope>NUCLEOTIDE SEQUENCE [LARGE SCALE GENOMIC DNA]</scope>
    <source>
        <strain evidence="6 7">NBRC 111993</strain>
    </source>
</reference>
<dbReference type="Pfam" id="PF13379">
    <property type="entry name" value="NMT1_2"/>
    <property type="match status" value="1"/>
</dbReference>
<sequence length="337" mass="35407">MKLKYMIGSAVLALVAGTSAQAETVKIAIGGSSCICYLPTVLAEQLGNFEKHGVDVELIDFKGGSAALKAVVGGSADVVSGYYEHTISLAAKKQQLASFVVMDRLPGLALVVAPDKNEEIRSVADLKGKTVGVTAPGSSTDFFLKYMLSREGLEPTAASVVGVGLGATAVAALEKGQIDAVVTLDPAISQLKKRHEGLNILVDTRKEADARHLFGADYAGGALYTRQEWIDAHPEQAQALASAIVDTLHFIHSNTPEDIAAKMPPELVGDDAKLYAESLKNSLEMISADGMMAPEAAKAVLEVMSFNSPEIKAADVDVSKTYTNAFVEKAAAGKLTQ</sequence>
<dbReference type="EMBL" id="WMIE01000022">
    <property type="protein sequence ID" value="MTH79860.1"/>
    <property type="molecule type" value="Genomic_DNA"/>
</dbReference>
<evidence type="ECO:0000259" key="5">
    <source>
        <dbReference type="SMART" id="SM00062"/>
    </source>
</evidence>
<comment type="caution">
    <text evidence="6">The sequence shown here is derived from an EMBL/GenBank/DDBJ whole genome shotgun (WGS) entry which is preliminary data.</text>
</comment>
<protein>
    <submittedName>
        <fullName evidence="6">Transporter substrate-binding domain-containing protein</fullName>
    </submittedName>
</protein>
<keyword evidence="3 4" id="KW-0732">Signal</keyword>
<dbReference type="GO" id="GO:0042597">
    <property type="term" value="C:periplasmic space"/>
    <property type="evidence" value="ECO:0007669"/>
    <property type="project" value="UniProtKB-SubCell"/>
</dbReference>
<dbReference type="GO" id="GO:0042918">
    <property type="term" value="P:alkanesulfonate transmembrane transport"/>
    <property type="evidence" value="ECO:0007669"/>
    <property type="project" value="TreeGrafter"/>
</dbReference>
<name>A0A6L6JD17_9RHOB</name>
<dbReference type="PANTHER" id="PTHR30024">
    <property type="entry name" value="ALIPHATIC SULFONATES-BINDING PROTEIN-RELATED"/>
    <property type="match status" value="1"/>
</dbReference>
<dbReference type="OrthoDB" id="9806288at2"/>
<evidence type="ECO:0000256" key="4">
    <source>
        <dbReference type="SAM" id="SignalP"/>
    </source>
</evidence>
<keyword evidence="7" id="KW-1185">Reference proteome</keyword>
<evidence type="ECO:0000256" key="2">
    <source>
        <dbReference type="ARBA" id="ARBA00010742"/>
    </source>
</evidence>
<feature type="signal peptide" evidence="4">
    <location>
        <begin position="1"/>
        <end position="22"/>
    </location>
</feature>
<organism evidence="6 7">
    <name type="scientific">Paracoccus aestuariivivens</name>
    <dbReference type="NCBI Taxonomy" id="1820333"/>
    <lineage>
        <taxon>Bacteria</taxon>
        <taxon>Pseudomonadati</taxon>
        <taxon>Pseudomonadota</taxon>
        <taxon>Alphaproteobacteria</taxon>
        <taxon>Rhodobacterales</taxon>
        <taxon>Paracoccaceae</taxon>
        <taxon>Paracoccus</taxon>
    </lineage>
</organism>
<dbReference type="Gene3D" id="3.40.190.10">
    <property type="entry name" value="Periplasmic binding protein-like II"/>
    <property type="match status" value="2"/>
</dbReference>
<evidence type="ECO:0000256" key="3">
    <source>
        <dbReference type="ARBA" id="ARBA00022729"/>
    </source>
</evidence>
<dbReference type="Proteomes" id="UP000478183">
    <property type="component" value="Unassembled WGS sequence"/>
</dbReference>
<evidence type="ECO:0000256" key="1">
    <source>
        <dbReference type="ARBA" id="ARBA00004418"/>
    </source>
</evidence>
<comment type="subcellular location">
    <subcellularLocation>
        <location evidence="1">Periplasm</location>
    </subcellularLocation>
</comment>
<dbReference type="AlphaFoldDB" id="A0A6L6JD17"/>
<gene>
    <name evidence="6" type="ORF">GL286_19295</name>
</gene>
<proteinExistence type="inferred from homology"/>
<comment type="similarity">
    <text evidence="2">Belongs to the bacterial solute-binding protein SsuA/TauA family.</text>
</comment>
<dbReference type="RefSeq" id="WP_155097212.1">
    <property type="nucleotide sequence ID" value="NZ_WMIE01000022.1"/>
</dbReference>
<feature type="domain" description="Solute-binding protein family 3/N-terminal" evidence="5">
    <location>
        <begin position="24"/>
        <end position="254"/>
    </location>
</feature>
<evidence type="ECO:0000313" key="6">
    <source>
        <dbReference type="EMBL" id="MTH79860.1"/>
    </source>
</evidence>
<feature type="chain" id="PRO_5026865727" evidence="4">
    <location>
        <begin position="23"/>
        <end position="337"/>
    </location>
</feature>
<evidence type="ECO:0000313" key="7">
    <source>
        <dbReference type="Proteomes" id="UP000478183"/>
    </source>
</evidence>
<dbReference type="InterPro" id="IPR001638">
    <property type="entry name" value="Solute-binding_3/MltF_N"/>
</dbReference>
<accession>A0A6L6JD17</accession>
<dbReference type="SUPFAM" id="SSF53850">
    <property type="entry name" value="Periplasmic binding protein-like II"/>
    <property type="match status" value="1"/>
</dbReference>
<dbReference type="SMART" id="SM00062">
    <property type="entry name" value="PBPb"/>
    <property type="match status" value="1"/>
</dbReference>